<sequence>MIIHGYSATPQDHWFGWLAEELGTLGIATAVPAMPTPEAPEPGPWLRTAGDAIGVPDEQTTVVAHSLGCLTVLRYLAALRTPWRLGALVLVAGFVDPCPALPNLDDYISGGCPVNGLAERIDRLALFRSDADDYVPIEHTDRLAASLGTTTVVVPGAGHFLGSDGVTTLPQVLDVLI</sequence>
<reference evidence="1" key="2">
    <citation type="submission" date="2015-09" db="EMBL/GenBank/DDBJ databases">
        <title>Draft genome sequence of Mycobacterium neoaurum DSM 44074.</title>
        <authorList>
            <person name="Croce O."/>
            <person name="Robert C."/>
            <person name="Raoult D."/>
            <person name="Drancourt M."/>
        </authorList>
    </citation>
    <scope>NUCLEOTIDE SEQUENCE</scope>
    <source>
        <strain evidence="1">DSM 44074</strain>
    </source>
</reference>
<gene>
    <name evidence="1" type="primary">ydeN</name>
    <name evidence="1" type="ORF">BN1047_01750</name>
</gene>
<protein>
    <submittedName>
        <fullName evidence="1">Hydrolase YdeN</fullName>
    </submittedName>
</protein>
<dbReference type="GO" id="GO:0016787">
    <property type="term" value="F:hydrolase activity"/>
    <property type="evidence" value="ECO:0007669"/>
    <property type="project" value="UniProtKB-KW"/>
</dbReference>
<dbReference type="Gene3D" id="3.40.50.1820">
    <property type="entry name" value="alpha/beta hydrolase"/>
    <property type="match status" value="1"/>
</dbReference>
<dbReference type="AlphaFoldDB" id="A0AAV2WIN6"/>
<name>A0AAV2WIN6_MYCNE</name>
<dbReference type="Proteomes" id="UP000028864">
    <property type="component" value="Unassembled WGS sequence"/>
</dbReference>
<dbReference type="PANTHER" id="PTHR15394">
    <property type="entry name" value="SERINE HYDROLASE RBBP9"/>
    <property type="match status" value="1"/>
</dbReference>
<accession>A0AAV2WIN6</accession>
<keyword evidence="1" id="KW-0378">Hydrolase</keyword>
<dbReference type="EMBL" id="LK021338">
    <property type="protein sequence ID" value="CDQ43878.1"/>
    <property type="molecule type" value="Genomic_DNA"/>
</dbReference>
<dbReference type="InterPro" id="IPR010662">
    <property type="entry name" value="RBBP9/YdeN"/>
</dbReference>
<dbReference type="Pfam" id="PF06821">
    <property type="entry name" value="Ser_hydrolase"/>
    <property type="match status" value="1"/>
</dbReference>
<dbReference type="InterPro" id="IPR029058">
    <property type="entry name" value="AB_hydrolase_fold"/>
</dbReference>
<dbReference type="SUPFAM" id="SSF53474">
    <property type="entry name" value="alpha/beta-Hydrolases"/>
    <property type="match status" value="1"/>
</dbReference>
<evidence type="ECO:0000313" key="2">
    <source>
        <dbReference type="Proteomes" id="UP000028864"/>
    </source>
</evidence>
<proteinExistence type="predicted"/>
<reference evidence="1" key="1">
    <citation type="submission" date="2014-05" db="EMBL/GenBank/DDBJ databases">
        <authorList>
            <person name="Urmite Genomes"/>
        </authorList>
    </citation>
    <scope>NUCLEOTIDE SEQUENCE</scope>
    <source>
        <strain evidence="1">DSM 44074</strain>
    </source>
</reference>
<dbReference type="PANTHER" id="PTHR15394:SF3">
    <property type="entry name" value="SERINE HYDROLASE RBBP9"/>
    <property type="match status" value="1"/>
</dbReference>
<evidence type="ECO:0000313" key="1">
    <source>
        <dbReference type="EMBL" id="CDQ43878.1"/>
    </source>
</evidence>
<organism evidence="1 2">
    <name type="scientific">Mycolicibacterium neoaurum</name>
    <name type="common">Mycobacterium neoaurum</name>
    <dbReference type="NCBI Taxonomy" id="1795"/>
    <lineage>
        <taxon>Bacteria</taxon>
        <taxon>Bacillati</taxon>
        <taxon>Actinomycetota</taxon>
        <taxon>Actinomycetes</taxon>
        <taxon>Mycobacteriales</taxon>
        <taxon>Mycobacteriaceae</taxon>
        <taxon>Mycolicibacterium</taxon>
    </lineage>
</organism>